<dbReference type="Gene3D" id="3.30.710.10">
    <property type="entry name" value="Potassium Channel Kv1.1, Chain A"/>
    <property type="match status" value="1"/>
</dbReference>
<accession>E3LG73</accession>
<dbReference type="SUPFAM" id="SSF81382">
    <property type="entry name" value="Skp1 dimerisation domain-like"/>
    <property type="match status" value="1"/>
</dbReference>
<dbReference type="OMA" id="TGEMAQI"/>
<dbReference type="eggNOG" id="ENOG502THPY">
    <property type="taxonomic scope" value="Eukaryota"/>
</dbReference>
<dbReference type="InterPro" id="IPR011333">
    <property type="entry name" value="SKP1/BTB/POZ_sf"/>
</dbReference>
<dbReference type="EMBL" id="DS268408">
    <property type="protein sequence ID" value="EFO85797.1"/>
    <property type="molecule type" value="Genomic_DNA"/>
</dbReference>
<dbReference type="FunCoup" id="E3LG73">
    <property type="interactions" value="1265"/>
</dbReference>
<protein>
    <recommendedName>
        <fullName evidence="3">BTB domain-containing protein</fullName>
    </recommendedName>
</protein>
<dbReference type="GO" id="GO:0006511">
    <property type="term" value="P:ubiquitin-dependent protein catabolic process"/>
    <property type="evidence" value="ECO:0007669"/>
    <property type="project" value="InterPro"/>
</dbReference>
<dbReference type="Proteomes" id="UP000008281">
    <property type="component" value="Unassembled WGS sequence"/>
</dbReference>
<dbReference type="HOGENOM" id="CLU_1350015_0_0_1"/>
<reference evidence="1" key="1">
    <citation type="submission" date="2007-07" db="EMBL/GenBank/DDBJ databases">
        <title>PCAP assembly of the Caenorhabditis remanei genome.</title>
        <authorList>
            <consortium name="The Caenorhabditis remanei Sequencing Consortium"/>
            <person name="Wilson R.K."/>
        </authorList>
    </citation>
    <scope>NUCLEOTIDE SEQUENCE [LARGE SCALE GENOMIC DNA]</scope>
    <source>
        <strain evidence="1">PB4641</strain>
    </source>
</reference>
<organism evidence="2">
    <name type="scientific">Caenorhabditis remanei</name>
    <name type="common">Caenorhabditis vulgaris</name>
    <dbReference type="NCBI Taxonomy" id="31234"/>
    <lineage>
        <taxon>Eukaryota</taxon>
        <taxon>Metazoa</taxon>
        <taxon>Ecdysozoa</taxon>
        <taxon>Nematoda</taxon>
        <taxon>Chromadorea</taxon>
        <taxon>Rhabditida</taxon>
        <taxon>Rhabditina</taxon>
        <taxon>Rhabditomorpha</taxon>
        <taxon>Rhabditoidea</taxon>
        <taxon>Rhabditidae</taxon>
        <taxon>Peloderinae</taxon>
        <taxon>Caenorhabditis</taxon>
    </lineage>
</organism>
<sequence>MQNVIGKKYPTVEHVLVDSSHVLLNDCFLIYNNDHFQVPIDQIIHSERFLIHLGLLYHQLLVLCSDDVKYLSVIENMFVNLKLSNGEAPEEQFVHIPISIQSETMYKIIDWSRAAKKTDESKLDFCQFFPNINIKEAIQILEASLFLGLIKLEKCAAKWIASKLEGKSTSEMAQILVVPNAGLNEESQEQLNQFKLVTPPYLD</sequence>
<gene>
    <name evidence="1" type="ORF">CRE_01904</name>
</gene>
<dbReference type="OrthoDB" id="5796328at2759"/>
<dbReference type="InterPro" id="IPR036296">
    <property type="entry name" value="SKP1-like_dim_sf"/>
</dbReference>
<keyword evidence="2" id="KW-1185">Reference proteome</keyword>
<evidence type="ECO:0000313" key="1">
    <source>
        <dbReference type="EMBL" id="EFO85797.1"/>
    </source>
</evidence>
<evidence type="ECO:0000313" key="2">
    <source>
        <dbReference type="Proteomes" id="UP000008281"/>
    </source>
</evidence>
<proteinExistence type="predicted"/>
<dbReference type="AlphaFoldDB" id="E3LG73"/>
<dbReference type="STRING" id="31234.E3LG73"/>
<evidence type="ECO:0008006" key="3">
    <source>
        <dbReference type="Google" id="ProtNLM"/>
    </source>
</evidence>
<dbReference type="InParanoid" id="E3LG73"/>
<name>E3LG73_CAERE</name>